<feature type="transmembrane region" description="Helical" evidence="7">
    <location>
        <begin position="270"/>
        <end position="290"/>
    </location>
</feature>
<keyword evidence="6 7" id="KW-0472">Membrane</keyword>
<feature type="transmembrane region" description="Helical" evidence="7">
    <location>
        <begin position="326"/>
        <end position="349"/>
    </location>
</feature>
<evidence type="ECO:0000256" key="2">
    <source>
        <dbReference type="ARBA" id="ARBA00022448"/>
    </source>
</evidence>
<dbReference type="PROSITE" id="PS50850">
    <property type="entry name" value="MFS"/>
    <property type="match status" value="1"/>
</dbReference>
<evidence type="ECO:0000256" key="7">
    <source>
        <dbReference type="SAM" id="Phobius"/>
    </source>
</evidence>
<comment type="subcellular location">
    <subcellularLocation>
        <location evidence="1">Cell membrane</location>
        <topology evidence="1">Multi-pass membrane protein</topology>
    </subcellularLocation>
</comment>
<dbReference type="InterPro" id="IPR011701">
    <property type="entry name" value="MFS"/>
</dbReference>
<feature type="transmembrane region" description="Helical" evidence="7">
    <location>
        <begin position="83"/>
        <end position="105"/>
    </location>
</feature>
<keyword evidence="3" id="KW-1003">Cell membrane</keyword>
<evidence type="ECO:0000259" key="8">
    <source>
        <dbReference type="PROSITE" id="PS50850"/>
    </source>
</evidence>
<evidence type="ECO:0000256" key="5">
    <source>
        <dbReference type="ARBA" id="ARBA00022989"/>
    </source>
</evidence>
<keyword evidence="4 7" id="KW-0812">Transmembrane</keyword>
<feature type="transmembrane region" description="Helical" evidence="7">
    <location>
        <begin position="392"/>
        <end position="410"/>
    </location>
</feature>
<keyword evidence="5 7" id="KW-1133">Transmembrane helix</keyword>
<dbReference type="SUPFAM" id="SSF103473">
    <property type="entry name" value="MFS general substrate transporter"/>
    <property type="match status" value="1"/>
</dbReference>
<dbReference type="CDD" id="cd06173">
    <property type="entry name" value="MFS_MefA_like"/>
    <property type="match status" value="1"/>
</dbReference>
<name>A0ABU5CQM2_9BACI</name>
<evidence type="ECO:0000256" key="6">
    <source>
        <dbReference type="ARBA" id="ARBA00023136"/>
    </source>
</evidence>
<evidence type="ECO:0000313" key="9">
    <source>
        <dbReference type="EMBL" id="MDY0408646.1"/>
    </source>
</evidence>
<evidence type="ECO:0000256" key="3">
    <source>
        <dbReference type="ARBA" id="ARBA00022475"/>
    </source>
</evidence>
<evidence type="ECO:0000313" key="10">
    <source>
        <dbReference type="Proteomes" id="UP001275315"/>
    </source>
</evidence>
<organism evidence="9 10">
    <name type="scientific">Paracerasibacillus soli</name>
    <dbReference type="NCBI Taxonomy" id="480284"/>
    <lineage>
        <taxon>Bacteria</taxon>
        <taxon>Bacillati</taxon>
        <taxon>Bacillota</taxon>
        <taxon>Bacilli</taxon>
        <taxon>Bacillales</taxon>
        <taxon>Bacillaceae</taxon>
        <taxon>Paracerasibacillus</taxon>
    </lineage>
</organism>
<gene>
    <name evidence="9" type="ORF">RWD45_08855</name>
</gene>
<keyword evidence="2" id="KW-0813">Transport</keyword>
<keyword evidence="10" id="KW-1185">Reference proteome</keyword>
<proteinExistence type="predicted"/>
<comment type="caution">
    <text evidence="9">The sequence shown here is derived from an EMBL/GenBank/DDBJ whole genome shotgun (WGS) entry which is preliminary data.</text>
</comment>
<accession>A0ABU5CQM2</accession>
<dbReference type="Gene3D" id="1.20.1250.20">
    <property type="entry name" value="MFS general substrate transporter like domains"/>
    <property type="match status" value="1"/>
</dbReference>
<feature type="transmembrane region" description="Helical" evidence="7">
    <location>
        <begin position="59"/>
        <end position="76"/>
    </location>
</feature>
<evidence type="ECO:0000256" key="4">
    <source>
        <dbReference type="ARBA" id="ARBA00022692"/>
    </source>
</evidence>
<feature type="transmembrane region" description="Helical" evidence="7">
    <location>
        <begin position="20"/>
        <end position="47"/>
    </location>
</feature>
<dbReference type="Pfam" id="PF07690">
    <property type="entry name" value="MFS_1"/>
    <property type="match status" value="1"/>
</dbReference>
<dbReference type="EMBL" id="JAWDIQ010000001">
    <property type="protein sequence ID" value="MDY0408646.1"/>
    <property type="molecule type" value="Genomic_DNA"/>
</dbReference>
<feature type="transmembrane region" description="Helical" evidence="7">
    <location>
        <begin position="361"/>
        <end position="380"/>
    </location>
</feature>
<dbReference type="InterPro" id="IPR020846">
    <property type="entry name" value="MFS_dom"/>
</dbReference>
<evidence type="ECO:0000256" key="1">
    <source>
        <dbReference type="ARBA" id="ARBA00004651"/>
    </source>
</evidence>
<dbReference type="RefSeq" id="WP_320379362.1">
    <property type="nucleotide sequence ID" value="NZ_JAWDIQ010000001.1"/>
</dbReference>
<dbReference type="PANTHER" id="PTHR23513:SF11">
    <property type="entry name" value="STAPHYLOFERRIN A TRANSPORTER"/>
    <property type="match status" value="1"/>
</dbReference>
<reference evidence="9 10" key="1">
    <citation type="submission" date="2023-10" db="EMBL/GenBank/DDBJ databases">
        <title>Virgibacillus soli CC-YMP-6 genome.</title>
        <authorList>
            <person name="Miliotis G."/>
            <person name="Sengupta P."/>
            <person name="Hameed A."/>
            <person name="Chuvochina M."/>
            <person name="Mcdonagh F."/>
            <person name="Simpson A.C."/>
            <person name="Singh N.K."/>
            <person name="Rekha P.D."/>
            <person name="Raman K."/>
            <person name="Hugenholtz P."/>
            <person name="Venkateswaran K."/>
        </authorList>
    </citation>
    <scope>NUCLEOTIDE SEQUENCE [LARGE SCALE GENOMIC DNA]</scope>
    <source>
        <strain evidence="9 10">CC-YMP-6</strain>
    </source>
</reference>
<sequence>MLKKFSKAKLFNTLSNRSFFKFWLGQSVSVFGSSMYQAALPFLVFYINGGAAELSLANTFYIAPQIIVLLFGGVFTDRWNRKYTLVISDLIKSGVVFTICLLLFFDQLNVLHIYALTASLGMVSTFSRPTTRGIIPQLVEKRQLVNANSLRAISRQVSQMLAPVVGGFLITAVGLFIVFGITTFTFFFSALFLSTIHLYKKINESSEKESKRQSYWKDLLEGFKTVQTTNWLLIGIVVSSIINIFIASFDVIALPIYIKDTFSSSGISGAEAYGFTLSSMAIGALLSAFWMGRQEKLPPRGILYYSLIGATGLSILFLALTSSLLITLFFTTIIGFLMTTFIIVWESLLQDLVDNEKLGRITSLDMFGGLVLLPVGYWIFGLLIETTNVSKVIQITGLGIIIMSILPLLFKSIRDLK</sequence>
<protein>
    <submittedName>
        <fullName evidence="9">MFS transporter</fullName>
    </submittedName>
</protein>
<dbReference type="InterPro" id="IPR036259">
    <property type="entry name" value="MFS_trans_sf"/>
</dbReference>
<feature type="transmembrane region" description="Helical" evidence="7">
    <location>
        <begin position="231"/>
        <end position="258"/>
    </location>
</feature>
<feature type="transmembrane region" description="Helical" evidence="7">
    <location>
        <begin position="302"/>
        <end position="320"/>
    </location>
</feature>
<feature type="domain" description="Major facilitator superfamily (MFS) profile" evidence="8">
    <location>
        <begin position="18"/>
        <end position="415"/>
    </location>
</feature>
<dbReference type="PANTHER" id="PTHR23513">
    <property type="entry name" value="INTEGRAL MEMBRANE EFFLUX PROTEIN-RELATED"/>
    <property type="match status" value="1"/>
</dbReference>
<dbReference type="Proteomes" id="UP001275315">
    <property type="component" value="Unassembled WGS sequence"/>
</dbReference>